<keyword evidence="8" id="KW-1185">Reference proteome</keyword>
<feature type="transmembrane region" description="Helical" evidence="5">
    <location>
        <begin position="242"/>
        <end position="261"/>
    </location>
</feature>
<dbReference type="InterPro" id="IPR020846">
    <property type="entry name" value="MFS_dom"/>
</dbReference>
<dbReference type="PANTHER" id="PTHR23518:SF2">
    <property type="entry name" value="MAJOR FACILITATOR SUPERFAMILY TRANSPORTER"/>
    <property type="match status" value="1"/>
</dbReference>
<dbReference type="PROSITE" id="PS00216">
    <property type="entry name" value="SUGAR_TRANSPORT_1"/>
    <property type="match status" value="1"/>
</dbReference>
<reference evidence="7" key="1">
    <citation type="submission" date="2020-10" db="EMBL/GenBank/DDBJ databases">
        <title>Ca. Dormibacterota MAGs.</title>
        <authorList>
            <person name="Montgomery K."/>
        </authorList>
    </citation>
    <scope>NUCLEOTIDE SEQUENCE [LARGE SCALE GENOMIC DNA]</scope>
    <source>
        <strain evidence="7">SC8812_S17_10</strain>
    </source>
</reference>
<dbReference type="AlphaFoldDB" id="A0A934NBY5"/>
<evidence type="ECO:0000256" key="3">
    <source>
        <dbReference type="ARBA" id="ARBA00022989"/>
    </source>
</evidence>
<dbReference type="EMBL" id="JAEKNR010000247">
    <property type="protein sequence ID" value="MBJ7601488.1"/>
    <property type="molecule type" value="Genomic_DNA"/>
</dbReference>
<feature type="transmembrane region" description="Helical" evidence="5">
    <location>
        <begin position="362"/>
        <end position="383"/>
    </location>
</feature>
<evidence type="ECO:0000256" key="1">
    <source>
        <dbReference type="ARBA" id="ARBA00004651"/>
    </source>
</evidence>
<keyword evidence="2 5" id="KW-0812">Transmembrane</keyword>
<dbReference type="Gene3D" id="1.20.1250.20">
    <property type="entry name" value="MFS general substrate transporter like domains"/>
    <property type="match status" value="2"/>
</dbReference>
<gene>
    <name evidence="7" type="ORF">JF922_25860</name>
</gene>
<keyword evidence="3 5" id="KW-1133">Transmembrane helix</keyword>
<evidence type="ECO:0000313" key="7">
    <source>
        <dbReference type="EMBL" id="MBJ7601488.1"/>
    </source>
</evidence>
<dbReference type="InterPro" id="IPR005829">
    <property type="entry name" value="Sugar_transporter_CS"/>
</dbReference>
<dbReference type="SUPFAM" id="SSF103473">
    <property type="entry name" value="MFS general substrate transporter"/>
    <property type="match status" value="1"/>
</dbReference>
<accession>A0A934NBY5</accession>
<name>A0A934NBY5_9BACT</name>
<evidence type="ECO:0000256" key="2">
    <source>
        <dbReference type="ARBA" id="ARBA00022692"/>
    </source>
</evidence>
<evidence type="ECO:0000256" key="4">
    <source>
        <dbReference type="ARBA" id="ARBA00023136"/>
    </source>
</evidence>
<protein>
    <submittedName>
        <fullName evidence="7">MFS transporter</fullName>
    </submittedName>
</protein>
<feature type="transmembrane region" description="Helical" evidence="5">
    <location>
        <begin position="12"/>
        <end position="32"/>
    </location>
</feature>
<feature type="transmembrane region" description="Helical" evidence="5">
    <location>
        <begin position="135"/>
        <end position="160"/>
    </location>
</feature>
<feature type="transmembrane region" description="Helical" evidence="5">
    <location>
        <begin position="297"/>
        <end position="325"/>
    </location>
</feature>
<dbReference type="InterPro" id="IPR036259">
    <property type="entry name" value="MFS_trans_sf"/>
</dbReference>
<comment type="caution">
    <text evidence="7">The sequence shown here is derived from an EMBL/GenBank/DDBJ whole genome shotgun (WGS) entry which is preliminary data.</text>
</comment>
<feature type="domain" description="Major facilitator superfamily (MFS) profile" evidence="6">
    <location>
        <begin position="1"/>
        <end position="390"/>
    </location>
</feature>
<feature type="transmembrane region" description="Helical" evidence="5">
    <location>
        <begin position="75"/>
        <end position="95"/>
    </location>
</feature>
<evidence type="ECO:0000256" key="5">
    <source>
        <dbReference type="SAM" id="Phobius"/>
    </source>
</evidence>
<dbReference type="Pfam" id="PF07690">
    <property type="entry name" value="MFS_1"/>
    <property type="match status" value="1"/>
</dbReference>
<dbReference type="GO" id="GO:0005886">
    <property type="term" value="C:plasma membrane"/>
    <property type="evidence" value="ECO:0007669"/>
    <property type="project" value="UniProtKB-SubCell"/>
</dbReference>
<dbReference type="PROSITE" id="PS50850">
    <property type="entry name" value="MFS"/>
    <property type="match status" value="1"/>
</dbReference>
<proteinExistence type="predicted"/>
<feature type="transmembrane region" description="Helical" evidence="5">
    <location>
        <begin position="337"/>
        <end position="356"/>
    </location>
</feature>
<evidence type="ECO:0000313" key="8">
    <source>
        <dbReference type="Proteomes" id="UP000612893"/>
    </source>
</evidence>
<feature type="transmembrane region" description="Helical" evidence="5">
    <location>
        <begin position="209"/>
        <end position="230"/>
    </location>
</feature>
<dbReference type="PANTHER" id="PTHR23518">
    <property type="entry name" value="C-METHYLTRANSFERASE"/>
    <property type="match status" value="1"/>
</dbReference>
<feature type="transmembrane region" description="Helical" evidence="5">
    <location>
        <begin position="101"/>
        <end position="123"/>
    </location>
</feature>
<dbReference type="Proteomes" id="UP000612893">
    <property type="component" value="Unassembled WGS sequence"/>
</dbReference>
<dbReference type="CDD" id="cd17325">
    <property type="entry name" value="MFS_MdtG_SLC18_like"/>
    <property type="match status" value="1"/>
</dbReference>
<evidence type="ECO:0000259" key="6">
    <source>
        <dbReference type="PROSITE" id="PS50850"/>
    </source>
</evidence>
<feature type="transmembrane region" description="Helical" evidence="5">
    <location>
        <begin position="166"/>
        <end position="188"/>
    </location>
</feature>
<dbReference type="InterPro" id="IPR011701">
    <property type="entry name" value="MFS"/>
</dbReference>
<organism evidence="7 8">
    <name type="scientific">Candidatus Nephthysia bennettiae</name>
    <dbReference type="NCBI Taxonomy" id="3127016"/>
    <lineage>
        <taxon>Bacteria</taxon>
        <taxon>Bacillati</taxon>
        <taxon>Candidatus Dormiibacterota</taxon>
        <taxon>Candidatus Dormibacteria</taxon>
        <taxon>Candidatus Dormibacterales</taxon>
        <taxon>Candidatus Dormibacteraceae</taxon>
        <taxon>Candidatus Nephthysia</taxon>
    </lineage>
</organism>
<dbReference type="GO" id="GO:0022857">
    <property type="term" value="F:transmembrane transporter activity"/>
    <property type="evidence" value="ECO:0007669"/>
    <property type="project" value="InterPro"/>
</dbReference>
<keyword evidence="4 5" id="KW-0472">Membrane</keyword>
<sequence length="400" mass="41128">MSVLMPQPSRPMAVYLAAGSIFAAMAARGLLLPLRIHELGGDKVAVGLLFSVFTITAAGLSLPAGFLADRFGRRYLILFSIATGGVSQLGVAAASSVTPMFLWQALAGLGAGASQAALFAALADATPGSRLGRSMGWLTLAMQVGFLVGPALAGISLQWLSLQGALAFSSALFGVALAVTLFGISSAAATRKRFELLAPLRQIVRQPGFLPVSVALLGATVLWGTLQAYLPLFGREQLGLPAVQIGYMIAIQAVANGLARIPGGRLVDRVQRRGPIVIGGIIGFSLCLALLPHLMGFWATTALLVLAVPLLATVYIAVSVVFTSLSTHETRGVTMGLYSMVLYVGLGLGPAIFGTVMERSGYAVGFTACAATGLVLAGLVAVLSRNPAGRRRAAVAAPGA</sequence>
<feature type="transmembrane region" description="Helical" evidence="5">
    <location>
        <begin position="273"/>
        <end position="291"/>
    </location>
</feature>
<comment type="subcellular location">
    <subcellularLocation>
        <location evidence="1">Cell membrane</location>
        <topology evidence="1">Multi-pass membrane protein</topology>
    </subcellularLocation>
</comment>
<feature type="transmembrane region" description="Helical" evidence="5">
    <location>
        <begin position="44"/>
        <end position="68"/>
    </location>
</feature>